<sequence length="66" mass="7489">MKKIFSFLLVLALLGLLLFNYFLQRDLQQADLVGQNLFTYPTVILGLFIAIGVLVGIYVSIRNLQE</sequence>
<evidence type="ECO:0000256" key="1">
    <source>
        <dbReference type="SAM" id="Phobius"/>
    </source>
</evidence>
<dbReference type="Proteomes" id="UP000317169">
    <property type="component" value="Unassembled WGS sequence"/>
</dbReference>
<evidence type="ECO:0000313" key="2">
    <source>
        <dbReference type="EMBL" id="TQD39369.1"/>
    </source>
</evidence>
<feature type="transmembrane region" description="Helical" evidence="1">
    <location>
        <begin position="40"/>
        <end position="61"/>
    </location>
</feature>
<evidence type="ECO:0008006" key="4">
    <source>
        <dbReference type="Google" id="ProtNLM"/>
    </source>
</evidence>
<dbReference type="RefSeq" id="WP_141421316.1">
    <property type="nucleotide sequence ID" value="NZ_VIAR01000004.1"/>
</dbReference>
<keyword evidence="1" id="KW-0812">Transmembrane</keyword>
<gene>
    <name evidence="2" type="ORF">FKR84_05595</name>
</gene>
<evidence type="ECO:0000313" key="3">
    <source>
        <dbReference type="Proteomes" id="UP000317169"/>
    </source>
</evidence>
<organism evidence="2 3">
    <name type="scientific">Haloflavibacter putidus</name>
    <dbReference type="NCBI Taxonomy" id="2576776"/>
    <lineage>
        <taxon>Bacteria</taxon>
        <taxon>Pseudomonadati</taxon>
        <taxon>Bacteroidota</taxon>
        <taxon>Flavobacteriia</taxon>
        <taxon>Flavobacteriales</taxon>
        <taxon>Flavobacteriaceae</taxon>
        <taxon>Haloflavibacter</taxon>
    </lineage>
</organism>
<protein>
    <recommendedName>
        <fullName evidence="4">DUF3955 domain-containing protein</fullName>
    </recommendedName>
</protein>
<comment type="caution">
    <text evidence="2">The sequence shown here is derived from an EMBL/GenBank/DDBJ whole genome shotgun (WGS) entry which is preliminary data.</text>
</comment>
<dbReference type="AlphaFoldDB" id="A0A507ZPX3"/>
<keyword evidence="3" id="KW-1185">Reference proteome</keyword>
<name>A0A507ZPX3_9FLAO</name>
<dbReference type="EMBL" id="VIAR01000004">
    <property type="protein sequence ID" value="TQD39369.1"/>
    <property type="molecule type" value="Genomic_DNA"/>
</dbReference>
<accession>A0A507ZPX3</accession>
<keyword evidence="1" id="KW-1133">Transmembrane helix</keyword>
<proteinExistence type="predicted"/>
<keyword evidence="1" id="KW-0472">Membrane</keyword>
<reference evidence="2 3" key="1">
    <citation type="submission" date="2019-06" db="EMBL/GenBank/DDBJ databases">
        <title>Flavibacter putida gen. nov., sp. nov., a novel marine bacterium of the family Flavobacteriaceae isolated from coastal seawater.</title>
        <authorList>
            <person name="Feng X."/>
        </authorList>
    </citation>
    <scope>NUCLEOTIDE SEQUENCE [LARGE SCALE GENOMIC DNA]</scope>
    <source>
        <strain evidence="2 3">PLHSN227</strain>
    </source>
</reference>